<sequence length="71" mass="7812">MRRLRAGELGRPQARFHLQAGTDEGTMVDQAEHFDAACAAGAVGLCVVTGGHDYAWWRHHLLRTLTDVVPD</sequence>
<dbReference type="Gene3D" id="3.40.50.1820">
    <property type="entry name" value="alpha/beta hydrolase"/>
    <property type="match status" value="1"/>
</dbReference>
<keyword evidence="2" id="KW-1185">Reference proteome</keyword>
<organism evidence="1 2">
    <name type="scientific">Occultella aeris</name>
    <dbReference type="NCBI Taxonomy" id="2761496"/>
    <lineage>
        <taxon>Bacteria</taxon>
        <taxon>Bacillati</taxon>
        <taxon>Actinomycetota</taxon>
        <taxon>Actinomycetes</taxon>
        <taxon>Micrococcales</taxon>
        <taxon>Ruaniaceae</taxon>
        <taxon>Occultella</taxon>
    </lineage>
</organism>
<dbReference type="InterPro" id="IPR029058">
    <property type="entry name" value="AB_hydrolase_fold"/>
</dbReference>
<gene>
    <name evidence="1" type="ORF">HALOF300_04608</name>
</gene>
<evidence type="ECO:0000313" key="2">
    <source>
        <dbReference type="Proteomes" id="UP000419743"/>
    </source>
</evidence>
<proteinExistence type="predicted"/>
<comment type="caution">
    <text evidence="1">The sequence shown here is derived from an EMBL/GenBank/DDBJ whole genome shotgun (WGS) entry which is preliminary data.</text>
</comment>
<name>A0A7M4DR16_9MICO</name>
<accession>A0A7M4DR16</accession>
<dbReference type="AlphaFoldDB" id="A0A7M4DR16"/>
<reference evidence="1 2" key="1">
    <citation type="submission" date="2019-11" db="EMBL/GenBank/DDBJ databases">
        <authorList>
            <person name="Criscuolo A."/>
        </authorList>
    </citation>
    <scope>NUCLEOTIDE SEQUENCE [LARGE SCALE GENOMIC DNA]</scope>
    <source>
        <strain evidence="1">CIP111667</strain>
    </source>
</reference>
<dbReference type="EMBL" id="CACRYJ010000066">
    <property type="protein sequence ID" value="VZO39910.1"/>
    <property type="molecule type" value="Genomic_DNA"/>
</dbReference>
<protein>
    <submittedName>
        <fullName evidence="1">Uncharacterized protein</fullName>
    </submittedName>
</protein>
<evidence type="ECO:0000313" key="1">
    <source>
        <dbReference type="EMBL" id="VZO39910.1"/>
    </source>
</evidence>
<dbReference type="Proteomes" id="UP000419743">
    <property type="component" value="Unassembled WGS sequence"/>
</dbReference>